<protein>
    <submittedName>
        <fullName evidence="1">Uncharacterized protein</fullName>
    </submittedName>
</protein>
<accession>A0A8X6FEU3</accession>
<dbReference type="OrthoDB" id="8192496at2759"/>
<dbReference type="AlphaFoldDB" id="A0A8X6FEU3"/>
<reference evidence="1" key="1">
    <citation type="submission" date="2020-07" db="EMBL/GenBank/DDBJ databases">
        <title>Multicomponent nature underlies the extraordinary mechanical properties of spider dragline silk.</title>
        <authorList>
            <person name="Kono N."/>
            <person name="Nakamura H."/>
            <person name="Mori M."/>
            <person name="Yoshida Y."/>
            <person name="Ohtoshi R."/>
            <person name="Malay A.D."/>
            <person name="Moran D.A.P."/>
            <person name="Tomita M."/>
            <person name="Numata K."/>
            <person name="Arakawa K."/>
        </authorList>
    </citation>
    <scope>NUCLEOTIDE SEQUENCE</scope>
</reference>
<organism evidence="1 2">
    <name type="scientific">Trichonephila clavata</name>
    <name type="common">Joro spider</name>
    <name type="synonym">Nephila clavata</name>
    <dbReference type="NCBI Taxonomy" id="2740835"/>
    <lineage>
        <taxon>Eukaryota</taxon>
        <taxon>Metazoa</taxon>
        <taxon>Ecdysozoa</taxon>
        <taxon>Arthropoda</taxon>
        <taxon>Chelicerata</taxon>
        <taxon>Arachnida</taxon>
        <taxon>Araneae</taxon>
        <taxon>Araneomorphae</taxon>
        <taxon>Entelegynae</taxon>
        <taxon>Araneoidea</taxon>
        <taxon>Nephilidae</taxon>
        <taxon>Trichonephila</taxon>
    </lineage>
</organism>
<evidence type="ECO:0000313" key="1">
    <source>
        <dbReference type="EMBL" id="GFQ78172.1"/>
    </source>
</evidence>
<dbReference type="EMBL" id="BMAO01002089">
    <property type="protein sequence ID" value="GFQ78172.1"/>
    <property type="molecule type" value="Genomic_DNA"/>
</dbReference>
<keyword evidence="2" id="KW-1185">Reference proteome</keyword>
<dbReference type="Proteomes" id="UP000887116">
    <property type="component" value="Unassembled WGS sequence"/>
</dbReference>
<evidence type="ECO:0000313" key="2">
    <source>
        <dbReference type="Proteomes" id="UP000887116"/>
    </source>
</evidence>
<sequence>MADVETALQRSPVKSSRKLAVWLGMSHSSAWRTAREFNFPQFKMADVYVKMKIKLTLKSVLCGNQKMNFI</sequence>
<proteinExistence type="predicted"/>
<name>A0A8X6FEU3_TRICU</name>
<gene>
    <name evidence="1" type="ORF">TNCT_475221</name>
</gene>
<comment type="caution">
    <text evidence="1">The sequence shown here is derived from an EMBL/GenBank/DDBJ whole genome shotgun (WGS) entry which is preliminary data.</text>
</comment>